<organism evidence="3 4">
    <name type="scientific">Ilex paraguariensis</name>
    <name type="common">yerba mate</name>
    <dbReference type="NCBI Taxonomy" id="185542"/>
    <lineage>
        <taxon>Eukaryota</taxon>
        <taxon>Viridiplantae</taxon>
        <taxon>Streptophyta</taxon>
        <taxon>Embryophyta</taxon>
        <taxon>Tracheophyta</taxon>
        <taxon>Spermatophyta</taxon>
        <taxon>Magnoliopsida</taxon>
        <taxon>eudicotyledons</taxon>
        <taxon>Gunneridae</taxon>
        <taxon>Pentapetalae</taxon>
        <taxon>asterids</taxon>
        <taxon>campanulids</taxon>
        <taxon>Aquifoliales</taxon>
        <taxon>Aquifoliaceae</taxon>
        <taxon>Ilex</taxon>
    </lineage>
</organism>
<dbReference type="Gene3D" id="1.25.40.10">
    <property type="entry name" value="Tetratricopeptide repeat domain"/>
    <property type="match status" value="2"/>
</dbReference>
<dbReference type="InterPro" id="IPR011990">
    <property type="entry name" value="TPR-like_helical_dom_sf"/>
</dbReference>
<evidence type="ECO:0000313" key="4">
    <source>
        <dbReference type="Proteomes" id="UP001642360"/>
    </source>
</evidence>
<evidence type="ECO:0000256" key="1">
    <source>
        <dbReference type="ARBA" id="ARBA00022737"/>
    </source>
</evidence>
<keyword evidence="4" id="KW-1185">Reference proteome</keyword>
<dbReference type="FunFam" id="1.25.40.10:FF:000073">
    <property type="entry name" value="Pentatricopeptide repeat-containing protein chloroplastic"/>
    <property type="match status" value="1"/>
</dbReference>
<feature type="repeat" description="PPR" evidence="2">
    <location>
        <begin position="328"/>
        <end position="362"/>
    </location>
</feature>
<name>A0ABC8THZ6_9AQUA</name>
<dbReference type="PANTHER" id="PTHR47926:SF438">
    <property type="entry name" value="PENTATRICOPEPTIDE REPEAT-CONTAINING PROTEIN"/>
    <property type="match status" value="1"/>
</dbReference>
<dbReference type="EMBL" id="CAUOFW020005232">
    <property type="protein sequence ID" value="CAK9169080.1"/>
    <property type="molecule type" value="Genomic_DNA"/>
</dbReference>
<dbReference type="InterPro" id="IPR046960">
    <property type="entry name" value="PPR_At4g14850-like_plant"/>
</dbReference>
<gene>
    <name evidence="3" type="ORF">ILEXP_LOCUS38518</name>
</gene>
<reference evidence="3 4" key="1">
    <citation type="submission" date="2024-02" db="EMBL/GenBank/DDBJ databases">
        <authorList>
            <person name="Vignale AGUSTIN F."/>
            <person name="Sosa J E."/>
            <person name="Modenutti C."/>
        </authorList>
    </citation>
    <scope>NUCLEOTIDE SEQUENCE [LARGE SCALE GENOMIC DNA]</scope>
</reference>
<evidence type="ECO:0008006" key="5">
    <source>
        <dbReference type="Google" id="ProtNLM"/>
    </source>
</evidence>
<dbReference type="PROSITE" id="PS51375">
    <property type="entry name" value="PPR"/>
    <property type="match status" value="3"/>
</dbReference>
<keyword evidence="1" id="KW-0677">Repeat</keyword>
<dbReference type="NCBIfam" id="TIGR00756">
    <property type="entry name" value="PPR"/>
    <property type="match status" value="2"/>
</dbReference>
<dbReference type="Proteomes" id="UP001642360">
    <property type="component" value="Unassembled WGS sequence"/>
</dbReference>
<dbReference type="PANTHER" id="PTHR47926">
    <property type="entry name" value="PENTATRICOPEPTIDE REPEAT-CONTAINING PROTEIN"/>
    <property type="match status" value="1"/>
</dbReference>
<feature type="repeat" description="PPR" evidence="2">
    <location>
        <begin position="293"/>
        <end position="327"/>
    </location>
</feature>
<dbReference type="AlphaFoldDB" id="A0ABC8THZ6"/>
<dbReference type="InterPro" id="IPR002885">
    <property type="entry name" value="PPR_rpt"/>
</dbReference>
<feature type="repeat" description="PPR" evidence="2">
    <location>
        <begin position="192"/>
        <end position="226"/>
    </location>
</feature>
<accession>A0ABC8THZ6</accession>
<sequence>MGFEAGMNVEQLQVCVRGKPFDIIFKPFFAVLQSSSHFRLFSSQKSTESTKTKGLVKGLRVLDVIASKPSVIDNRQSHLRLIQDFLQTSSYQFSEQRVSDYYPYSNSKEDSILMLFRLHREGLKTDASVLSHALSSCGSSRTLSVGIQIHCMSIVNGFMGNVYIGSSLITFYSKCCALDNACRVFDEMSMRNIVSWTAIMNGFAQECQVDICLGLYHKMRISRLSPNDFTFTSFLSACTGSGCLGKGKSVHCQTIQMGFDSYIHIANALMSMYCKCGTVKDALFVLENMNYKDLVSWNTMIAGYAQHGLASQAIGLFEELMMHRVKPDAITFLGILSSCRHAGFVEQGWFYFNSMVKYGINPEMDHYSCIVDLLGRAGLIEEARDFIKKMPTNPNAIIWGSLLSSCRLHGNVLIGIEAAENRLVLEPWSAATHLQLANMYASTRCWDQAARIRKLMKDRGMKTEHGYSWIEIKNVVSRFRVEDKSNNEVSEVLAVLDVLVDHMSGIHCVPGMHEEEADYYLYTAI</sequence>
<protein>
    <recommendedName>
        <fullName evidence="5">Pentatricopeptide repeat-containing protein</fullName>
    </recommendedName>
</protein>
<comment type="caution">
    <text evidence="3">The sequence shown here is derived from an EMBL/GenBank/DDBJ whole genome shotgun (WGS) entry which is preliminary data.</text>
</comment>
<dbReference type="InterPro" id="IPR046848">
    <property type="entry name" value="E_motif"/>
</dbReference>
<dbReference type="Pfam" id="PF20431">
    <property type="entry name" value="E_motif"/>
    <property type="match status" value="1"/>
</dbReference>
<evidence type="ECO:0000313" key="3">
    <source>
        <dbReference type="EMBL" id="CAK9169080.1"/>
    </source>
</evidence>
<evidence type="ECO:0000256" key="2">
    <source>
        <dbReference type="PROSITE-ProRule" id="PRU00708"/>
    </source>
</evidence>
<dbReference type="FunFam" id="1.25.40.10:FF:000378">
    <property type="entry name" value="Pentatricopeptide repeat-containing protein mitochondrial"/>
    <property type="match status" value="1"/>
</dbReference>
<dbReference type="Pfam" id="PF01535">
    <property type="entry name" value="PPR"/>
    <property type="match status" value="2"/>
</dbReference>
<dbReference type="Pfam" id="PF13041">
    <property type="entry name" value="PPR_2"/>
    <property type="match status" value="2"/>
</dbReference>
<proteinExistence type="predicted"/>